<evidence type="ECO:0000256" key="5">
    <source>
        <dbReference type="ARBA" id="ARBA00022679"/>
    </source>
</evidence>
<dbReference type="Pfam" id="PF00512">
    <property type="entry name" value="HisKA"/>
    <property type="match status" value="1"/>
</dbReference>
<gene>
    <name evidence="9" type="ORF">SAMN05216544_1237</name>
</gene>
<evidence type="ECO:0000256" key="1">
    <source>
        <dbReference type="ARBA" id="ARBA00000085"/>
    </source>
</evidence>
<dbReference type="InterPro" id="IPR036097">
    <property type="entry name" value="HisK_dim/P_sf"/>
</dbReference>
<dbReference type="Proteomes" id="UP000187651">
    <property type="component" value="Unassembled WGS sequence"/>
</dbReference>
<proteinExistence type="predicted"/>
<dbReference type="GO" id="GO:0000155">
    <property type="term" value="F:phosphorelay sensor kinase activity"/>
    <property type="evidence" value="ECO:0007669"/>
    <property type="project" value="InterPro"/>
</dbReference>
<keyword evidence="6 9" id="KW-0418">Kinase</keyword>
<evidence type="ECO:0000256" key="4">
    <source>
        <dbReference type="ARBA" id="ARBA00022553"/>
    </source>
</evidence>
<feature type="domain" description="Histidine kinase" evidence="8">
    <location>
        <begin position="41"/>
        <end position="264"/>
    </location>
</feature>
<keyword evidence="7" id="KW-0902">Two-component regulatory system</keyword>
<dbReference type="Gene3D" id="1.10.287.130">
    <property type="match status" value="1"/>
</dbReference>
<dbReference type="Gene3D" id="3.30.565.10">
    <property type="entry name" value="Histidine kinase-like ATPase, C-terminal domain"/>
    <property type="match status" value="1"/>
</dbReference>
<reference evidence="10" key="1">
    <citation type="submission" date="2016-10" db="EMBL/GenBank/DDBJ databases">
        <authorList>
            <person name="Varghese N."/>
            <person name="Submissions S."/>
        </authorList>
    </citation>
    <scope>NUCLEOTIDE SEQUENCE [LARGE SCALE GENOMIC DNA]</scope>
    <source>
        <strain evidence="10">M83</strain>
    </source>
</reference>
<evidence type="ECO:0000256" key="2">
    <source>
        <dbReference type="ARBA" id="ARBA00004370"/>
    </source>
</evidence>
<dbReference type="InterPro" id="IPR005467">
    <property type="entry name" value="His_kinase_dom"/>
</dbReference>
<dbReference type="SUPFAM" id="SSF55874">
    <property type="entry name" value="ATPase domain of HSP90 chaperone/DNA topoisomerase II/histidine kinase"/>
    <property type="match status" value="1"/>
</dbReference>
<dbReference type="InterPro" id="IPR036890">
    <property type="entry name" value="HATPase_C_sf"/>
</dbReference>
<dbReference type="GO" id="GO:0004721">
    <property type="term" value="F:phosphoprotein phosphatase activity"/>
    <property type="evidence" value="ECO:0007669"/>
    <property type="project" value="TreeGrafter"/>
</dbReference>
<dbReference type="PANTHER" id="PTHR45453">
    <property type="entry name" value="PHOSPHATE REGULON SENSOR PROTEIN PHOR"/>
    <property type="match status" value="1"/>
</dbReference>
<dbReference type="SMART" id="SM00387">
    <property type="entry name" value="HATPase_c"/>
    <property type="match status" value="1"/>
</dbReference>
<dbReference type="PANTHER" id="PTHR45453:SF1">
    <property type="entry name" value="PHOSPHATE REGULON SENSOR PROTEIN PHOR"/>
    <property type="match status" value="1"/>
</dbReference>
<evidence type="ECO:0000256" key="6">
    <source>
        <dbReference type="ARBA" id="ARBA00022777"/>
    </source>
</evidence>
<dbReference type="EMBL" id="FNHZ01000003">
    <property type="protein sequence ID" value="SDM84751.1"/>
    <property type="molecule type" value="Genomic_DNA"/>
</dbReference>
<comment type="catalytic activity">
    <reaction evidence="1">
        <text>ATP + protein L-histidine = ADP + protein N-phospho-L-histidine.</text>
        <dbReference type="EC" id="2.7.13.3"/>
    </reaction>
</comment>
<protein>
    <recommendedName>
        <fullName evidence="3">histidine kinase</fullName>
        <ecNumber evidence="3">2.7.13.3</ecNumber>
    </recommendedName>
</protein>
<dbReference type="SMART" id="SM00388">
    <property type="entry name" value="HisKA"/>
    <property type="match status" value="1"/>
</dbReference>
<keyword evidence="10" id="KW-1185">Reference proteome</keyword>
<dbReference type="OrthoDB" id="9792991at2"/>
<dbReference type="PRINTS" id="PR00344">
    <property type="entry name" value="BCTRLSENSOR"/>
</dbReference>
<dbReference type="InterPro" id="IPR003661">
    <property type="entry name" value="HisK_dim/P_dom"/>
</dbReference>
<dbReference type="CDD" id="cd00082">
    <property type="entry name" value="HisKA"/>
    <property type="match status" value="1"/>
</dbReference>
<comment type="subcellular location">
    <subcellularLocation>
        <location evidence="2">Membrane</location>
    </subcellularLocation>
</comment>
<dbReference type="InterPro" id="IPR050351">
    <property type="entry name" value="BphY/WalK/GraS-like"/>
</dbReference>
<dbReference type="InterPro" id="IPR004358">
    <property type="entry name" value="Sig_transdc_His_kin-like_C"/>
</dbReference>
<evidence type="ECO:0000256" key="3">
    <source>
        <dbReference type="ARBA" id="ARBA00012438"/>
    </source>
</evidence>
<evidence type="ECO:0000256" key="7">
    <source>
        <dbReference type="ARBA" id="ARBA00023012"/>
    </source>
</evidence>
<keyword evidence="5" id="KW-0808">Transferase</keyword>
<sequence length="264" mass="30360">MPKNVFTQPEISQVKDLTLKLAKANKQLSNEHKIRNQMLANISHDLRAPMTAIRNAVDYLNTFEGEEMPSSEEFHSIIAMLDRRSTVLENLIQDLFYLTSLDNPSHRYSFERVNMKNFLKEYYIYLLEDSRFKTRKLEYLIGYDLEAFCSIDIDTFTRTLDNLFINAFKYSNEGDSIKLDAYIKRRKLVICIEDTGIGIAKEDVAKIFDRSYTVSNARTPESVTGSGLGLAIVKSIIEHHKGKVYCESELGVGSKFFIELPLIK</sequence>
<dbReference type="FunFam" id="3.30.565.10:FF:000006">
    <property type="entry name" value="Sensor histidine kinase WalK"/>
    <property type="match status" value="1"/>
</dbReference>
<dbReference type="GO" id="GO:0016036">
    <property type="term" value="P:cellular response to phosphate starvation"/>
    <property type="evidence" value="ECO:0007669"/>
    <property type="project" value="TreeGrafter"/>
</dbReference>
<dbReference type="RefSeq" id="WP_074521406.1">
    <property type="nucleotide sequence ID" value="NZ_FNHZ01000003.1"/>
</dbReference>
<dbReference type="EC" id="2.7.13.3" evidence="3"/>
<dbReference type="AlphaFoldDB" id="A0A1G9WKQ6"/>
<dbReference type="Pfam" id="PF02518">
    <property type="entry name" value="HATPase_c"/>
    <property type="match status" value="1"/>
</dbReference>
<name>A0A1G9WKQ6_9FIRM</name>
<organism evidence="9 10">
    <name type="scientific">Lachnospira pectinoschiza</name>
    <dbReference type="NCBI Taxonomy" id="28052"/>
    <lineage>
        <taxon>Bacteria</taxon>
        <taxon>Bacillati</taxon>
        <taxon>Bacillota</taxon>
        <taxon>Clostridia</taxon>
        <taxon>Lachnospirales</taxon>
        <taxon>Lachnospiraceae</taxon>
        <taxon>Lachnospira</taxon>
    </lineage>
</organism>
<accession>A0A1G9WKQ6</accession>
<evidence type="ECO:0000259" key="8">
    <source>
        <dbReference type="PROSITE" id="PS50109"/>
    </source>
</evidence>
<evidence type="ECO:0000313" key="9">
    <source>
        <dbReference type="EMBL" id="SDM84751.1"/>
    </source>
</evidence>
<dbReference type="InterPro" id="IPR003594">
    <property type="entry name" value="HATPase_dom"/>
</dbReference>
<evidence type="ECO:0000313" key="10">
    <source>
        <dbReference type="Proteomes" id="UP000187651"/>
    </source>
</evidence>
<dbReference type="PROSITE" id="PS50109">
    <property type="entry name" value="HIS_KIN"/>
    <property type="match status" value="1"/>
</dbReference>
<keyword evidence="4" id="KW-0597">Phosphoprotein</keyword>
<dbReference type="GO" id="GO:0005886">
    <property type="term" value="C:plasma membrane"/>
    <property type="evidence" value="ECO:0007669"/>
    <property type="project" value="TreeGrafter"/>
</dbReference>
<dbReference type="SUPFAM" id="SSF47384">
    <property type="entry name" value="Homodimeric domain of signal transducing histidine kinase"/>
    <property type="match status" value="1"/>
</dbReference>